<dbReference type="AlphaFoldDB" id="A0A3N4KIZ1"/>
<accession>A0A3N4KIZ1</accession>
<reference evidence="1 2" key="1">
    <citation type="journal article" date="2018" name="Nat. Ecol. Evol.">
        <title>Pezizomycetes genomes reveal the molecular basis of ectomycorrhizal truffle lifestyle.</title>
        <authorList>
            <person name="Murat C."/>
            <person name="Payen T."/>
            <person name="Noel B."/>
            <person name="Kuo A."/>
            <person name="Morin E."/>
            <person name="Chen J."/>
            <person name="Kohler A."/>
            <person name="Krizsan K."/>
            <person name="Balestrini R."/>
            <person name="Da Silva C."/>
            <person name="Montanini B."/>
            <person name="Hainaut M."/>
            <person name="Levati E."/>
            <person name="Barry K.W."/>
            <person name="Belfiori B."/>
            <person name="Cichocki N."/>
            <person name="Clum A."/>
            <person name="Dockter R.B."/>
            <person name="Fauchery L."/>
            <person name="Guy J."/>
            <person name="Iotti M."/>
            <person name="Le Tacon F."/>
            <person name="Lindquist E.A."/>
            <person name="Lipzen A."/>
            <person name="Malagnac F."/>
            <person name="Mello A."/>
            <person name="Molinier V."/>
            <person name="Miyauchi S."/>
            <person name="Poulain J."/>
            <person name="Riccioni C."/>
            <person name="Rubini A."/>
            <person name="Sitrit Y."/>
            <person name="Splivallo R."/>
            <person name="Traeger S."/>
            <person name="Wang M."/>
            <person name="Zifcakova L."/>
            <person name="Wipf D."/>
            <person name="Zambonelli A."/>
            <person name="Paolocci F."/>
            <person name="Nowrousian M."/>
            <person name="Ottonello S."/>
            <person name="Baldrian P."/>
            <person name="Spatafora J.W."/>
            <person name="Henrissat B."/>
            <person name="Nagy L.G."/>
            <person name="Aury J.M."/>
            <person name="Wincker P."/>
            <person name="Grigoriev I.V."/>
            <person name="Bonfante P."/>
            <person name="Martin F.M."/>
        </authorList>
    </citation>
    <scope>NUCLEOTIDE SEQUENCE [LARGE SCALE GENOMIC DNA]</scope>
    <source>
        <strain evidence="1 2">CCBAS932</strain>
    </source>
</reference>
<keyword evidence="2" id="KW-1185">Reference proteome</keyword>
<evidence type="ECO:0000313" key="2">
    <source>
        <dbReference type="Proteomes" id="UP000277580"/>
    </source>
</evidence>
<dbReference type="InParanoid" id="A0A3N4KIZ1"/>
<dbReference type="EMBL" id="ML119142">
    <property type="protein sequence ID" value="RPB10534.1"/>
    <property type="molecule type" value="Genomic_DNA"/>
</dbReference>
<proteinExistence type="predicted"/>
<gene>
    <name evidence="1" type="ORF">P167DRAFT_547099</name>
</gene>
<organism evidence="1 2">
    <name type="scientific">Morchella conica CCBAS932</name>
    <dbReference type="NCBI Taxonomy" id="1392247"/>
    <lineage>
        <taxon>Eukaryota</taxon>
        <taxon>Fungi</taxon>
        <taxon>Dikarya</taxon>
        <taxon>Ascomycota</taxon>
        <taxon>Pezizomycotina</taxon>
        <taxon>Pezizomycetes</taxon>
        <taxon>Pezizales</taxon>
        <taxon>Morchellaceae</taxon>
        <taxon>Morchella</taxon>
    </lineage>
</organism>
<sequence length="173" mass="19820">MPFENLRIVIRVYLEPPFEAFYTPKRTIAAWTERLPFWLNKNMAIDITLSLFLGYLSGVISKENSIGTPLFNTICQWLFELGTCFWVLRSVLVTVEFKAFLHLGLGTGYFAPSLVADIVFTIANLRRSFFYVRHGFYIDYGIEPFGLYSQAEIRTLRATCDQAFTGGNMAGHF</sequence>
<evidence type="ECO:0000313" key="1">
    <source>
        <dbReference type="EMBL" id="RPB10534.1"/>
    </source>
</evidence>
<name>A0A3N4KIZ1_9PEZI</name>
<protein>
    <submittedName>
        <fullName evidence="1">Uncharacterized protein</fullName>
    </submittedName>
</protein>
<dbReference type="Proteomes" id="UP000277580">
    <property type="component" value="Unassembled WGS sequence"/>
</dbReference>